<accession>A0A0L0BT54</accession>
<proteinExistence type="predicted"/>
<sequence>MKFAVFALIVGLCVVAVTANASGDFGLEYENVQDYEYVAQELAEEIMEIEPQGLFSGMYFVLKKVLRTLKGLNCTIKEVIVIRGAAIKFVDDVKACGGEVSAKVQNLINACNDIIETCKDILGINESVCGNTVDEDEALSRTWNVVSGAQNAHKCYVKMFRKLQTLNKQIKRAVKLINQIKKVPGDTSKCVLNAVDTLEGYFIAFPSNIKTCSKLTATIEKPEPFDLLIDEAFADEIIEVETQSIFSGFYWVLKAALRSLKGVNCSIKQVIIIKGATQDFVDHIRGCGSDAVNAFKDVLTAAQSVITTCNNIIHLNQNVCNNDESTNGKPSTPFSCFIKLLRQFLTLRNQIKSTLKAIKKVPAVPGDAAFCTSNAVSELTNYFTSFPSNVKTCSKLTH</sequence>
<gene>
    <name evidence="2" type="ORF">FF38_08808</name>
</gene>
<protein>
    <recommendedName>
        <fullName evidence="4">Protein TsetseEP domain-containing protein</fullName>
    </recommendedName>
</protein>
<dbReference type="EMBL" id="JRES01001509">
    <property type="protein sequence ID" value="KNC22369.1"/>
    <property type="molecule type" value="Genomic_DNA"/>
</dbReference>
<evidence type="ECO:0008006" key="4">
    <source>
        <dbReference type="Google" id="ProtNLM"/>
    </source>
</evidence>
<dbReference type="OMA" id="CIESICE"/>
<organism evidence="2 3">
    <name type="scientific">Lucilia cuprina</name>
    <name type="common">Green bottle fly</name>
    <name type="synonym">Australian sheep blowfly</name>
    <dbReference type="NCBI Taxonomy" id="7375"/>
    <lineage>
        <taxon>Eukaryota</taxon>
        <taxon>Metazoa</taxon>
        <taxon>Ecdysozoa</taxon>
        <taxon>Arthropoda</taxon>
        <taxon>Hexapoda</taxon>
        <taxon>Insecta</taxon>
        <taxon>Pterygota</taxon>
        <taxon>Neoptera</taxon>
        <taxon>Endopterygota</taxon>
        <taxon>Diptera</taxon>
        <taxon>Brachycera</taxon>
        <taxon>Muscomorpha</taxon>
        <taxon>Oestroidea</taxon>
        <taxon>Calliphoridae</taxon>
        <taxon>Luciliinae</taxon>
        <taxon>Lucilia</taxon>
    </lineage>
</organism>
<dbReference type="AlphaFoldDB" id="A0A0L0BT54"/>
<comment type="caution">
    <text evidence="2">The sequence shown here is derived from an EMBL/GenBank/DDBJ whole genome shotgun (WGS) entry which is preliminary data.</text>
</comment>
<reference evidence="2 3" key="1">
    <citation type="journal article" date="2015" name="Nat. Commun.">
        <title>Lucilia cuprina genome unlocks parasitic fly biology to underpin future interventions.</title>
        <authorList>
            <person name="Anstead C.A."/>
            <person name="Korhonen P.K."/>
            <person name="Young N.D."/>
            <person name="Hall R.S."/>
            <person name="Jex A.R."/>
            <person name="Murali S.C."/>
            <person name="Hughes D.S."/>
            <person name="Lee S.F."/>
            <person name="Perry T."/>
            <person name="Stroehlein A.J."/>
            <person name="Ansell B.R."/>
            <person name="Breugelmans B."/>
            <person name="Hofmann A."/>
            <person name="Qu J."/>
            <person name="Dugan S."/>
            <person name="Lee S.L."/>
            <person name="Chao H."/>
            <person name="Dinh H."/>
            <person name="Han Y."/>
            <person name="Doddapaneni H.V."/>
            <person name="Worley K.C."/>
            <person name="Muzny D.M."/>
            <person name="Ioannidis P."/>
            <person name="Waterhouse R.M."/>
            <person name="Zdobnov E.M."/>
            <person name="James P.J."/>
            <person name="Bagnall N.H."/>
            <person name="Kotze A.C."/>
            <person name="Gibbs R.A."/>
            <person name="Richards S."/>
            <person name="Batterham P."/>
            <person name="Gasser R.B."/>
        </authorList>
    </citation>
    <scope>NUCLEOTIDE SEQUENCE [LARGE SCALE GENOMIC DNA]</scope>
    <source>
        <strain evidence="2 3">LS</strain>
        <tissue evidence="2">Full body</tissue>
    </source>
</reference>
<evidence type="ECO:0000313" key="2">
    <source>
        <dbReference type="EMBL" id="KNC22369.1"/>
    </source>
</evidence>
<evidence type="ECO:0000256" key="1">
    <source>
        <dbReference type="SAM" id="SignalP"/>
    </source>
</evidence>
<keyword evidence="3" id="KW-1185">Reference proteome</keyword>
<dbReference type="Proteomes" id="UP000037069">
    <property type="component" value="Unassembled WGS sequence"/>
</dbReference>
<feature type="signal peptide" evidence="1">
    <location>
        <begin position="1"/>
        <end position="19"/>
    </location>
</feature>
<feature type="chain" id="PRO_5005535193" description="Protein TsetseEP domain-containing protein" evidence="1">
    <location>
        <begin position="20"/>
        <end position="398"/>
    </location>
</feature>
<keyword evidence="1" id="KW-0732">Signal</keyword>
<evidence type="ECO:0000313" key="3">
    <source>
        <dbReference type="Proteomes" id="UP000037069"/>
    </source>
</evidence>
<dbReference type="OrthoDB" id="7972585at2759"/>
<name>A0A0L0BT54_LUCCU</name>